<organism evidence="3 4">
    <name type="scientific">Chryseobacterium taklimakanense</name>
    <dbReference type="NCBI Taxonomy" id="536441"/>
    <lineage>
        <taxon>Bacteria</taxon>
        <taxon>Pseudomonadati</taxon>
        <taxon>Bacteroidota</taxon>
        <taxon>Flavobacteriia</taxon>
        <taxon>Flavobacteriales</taxon>
        <taxon>Weeksellaceae</taxon>
        <taxon>Chryseobacterium group</taxon>
        <taxon>Chryseobacterium</taxon>
    </lineage>
</organism>
<sequence length="88" mass="10194">MDNNRFKESQNFDNLESNKANNPNLDTNPNQLAKDYAADMRSKNQEATHEGFMNHAKNTCPPDDWSNKQKEYDDAWKRNAEQVSGDDE</sequence>
<name>A0A239WVN7_9FLAO</name>
<dbReference type="EMBL" id="CP034171">
    <property type="protein sequence ID" value="AZI20037.1"/>
    <property type="molecule type" value="Genomic_DNA"/>
</dbReference>
<feature type="compositionally biased region" description="Basic and acidic residues" evidence="1">
    <location>
        <begin position="1"/>
        <end position="10"/>
    </location>
</feature>
<dbReference type="AlphaFoldDB" id="A0A239WVN7"/>
<gene>
    <name evidence="2" type="ORF">EIH08_04285</name>
    <name evidence="3" type="ORF">SAMEA4412677_00757</name>
</gene>
<reference evidence="2" key="3">
    <citation type="submission" date="2018-11" db="EMBL/GenBank/DDBJ databases">
        <title>Proposal to divide the Flavobacteriaceae and reorganize its genera based on Amino Acid Identity values calculated from whole genome sequences.</title>
        <authorList>
            <person name="Nicholson A.C."/>
            <person name="Gulvik C.A."/>
            <person name="Whitney A.M."/>
            <person name="Humrighouse B.W."/>
            <person name="Bell M."/>
            <person name="Holmes B."/>
            <person name="Steigerwalt A."/>
            <person name="Villarma A."/>
            <person name="Sheth M."/>
            <person name="Batra D."/>
            <person name="Pryor J."/>
            <person name="Bernardet J.-F."/>
            <person name="Hugo C."/>
            <person name="Kampfer P."/>
            <person name="Newman J."/>
            <person name="Mcquiston J.R."/>
        </authorList>
    </citation>
    <scope>NUCLEOTIDE SEQUENCE</scope>
    <source>
        <strain evidence="2">H4753</strain>
    </source>
</reference>
<feature type="compositionally biased region" description="Basic and acidic residues" evidence="1">
    <location>
        <begin position="36"/>
        <end position="49"/>
    </location>
</feature>
<evidence type="ECO:0000313" key="4">
    <source>
        <dbReference type="Proteomes" id="UP000215196"/>
    </source>
</evidence>
<dbReference type="RefSeq" id="WP_095070525.1">
    <property type="nucleotide sequence ID" value="NZ_CP034171.1"/>
</dbReference>
<evidence type="ECO:0000313" key="3">
    <source>
        <dbReference type="EMBL" id="SNV38210.1"/>
    </source>
</evidence>
<feature type="region of interest" description="Disordered" evidence="1">
    <location>
        <begin position="1"/>
        <end position="88"/>
    </location>
</feature>
<evidence type="ECO:0000313" key="5">
    <source>
        <dbReference type="Proteomes" id="UP000282297"/>
    </source>
</evidence>
<evidence type="ECO:0000256" key="1">
    <source>
        <dbReference type="SAM" id="MobiDB-lite"/>
    </source>
</evidence>
<keyword evidence="4" id="KW-1185">Reference proteome</keyword>
<protein>
    <submittedName>
        <fullName evidence="2">Prevent-host-death protein</fullName>
    </submittedName>
</protein>
<dbReference type="KEGG" id="ctak:4412677_00757"/>
<dbReference type="EMBL" id="LT906465">
    <property type="protein sequence ID" value="SNV38210.1"/>
    <property type="molecule type" value="Genomic_DNA"/>
</dbReference>
<feature type="compositionally biased region" description="Polar residues" evidence="1">
    <location>
        <begin position="11"/>
        <end position="31"/>
    </location>
</feature>
<evidence type="ECO:0000313" key="2">
    <source>
        <dbReference type="EMBL" id="AZI20037.1"/>
    </source>
</evidence>
<accession>A0A239WVN7</accession>
<feature type="compositionally biased region" description="Basic and acidic residues" evidence="1">
    <location>
        <begin position="65"/>
        <end position="80"/>
    </location>
</feature>
<dbReference type="Proteomes" id="UP000282297">
    <property type="component" value="Chromosome"/>
</dbReference>
<dbReference type="Proteomes" id="UP000215196">
    <property type="component" value="Chromosome 1"/>
</dbReference>
<proteinExistence type="predicted"/>
<reference evidence="3 4" key="1">
    <citation type="submission" date="2017-06" db="EMBL/GenBank/DDBJ databases">
        <authorList>
            <consortium name="Pathogen Informatics"/>
        </authorList>
    </citation>
    <scope>NUCLEOTIDE SEQUENCE [LARGE SCALE GENOMIC DNA]</scope>
    <source>
        <strain evidence="3 4">NCTC13490</strain>
    </source>
</reference>
<reference evidence="5" key="2">
    <citation type="submission" date="2018-11" db="EMBL/GenBank/DDBJ databases">
        <title>Proposal to divide the Flavobacteriaceae and reorganize its genera based on Amino Acid Identity values calculated from whole genome sequences.</title>
        <authorList>
            <person name="Nicholson A.C."/>
            <person name="Gulvik C.A."/>
            <person name="Whitney A.M."/>
            <person name="Humrighouse B.W."/>
            <person name="Bell M."/>
            <person name="Holmes B."/>
            <person name="Steigerwalt A.B."/>
            <person name="Villarma A."/>
            <person name="Sheth M."/>
            <person name="Batra D."/>
            <person name="Pryor J."/>
            <person name="Bernardet J.-F."/>
            <person name="Hugo C."/>
            <person name="Kampfer P."/>
            <person name="Newman J.D."/>
            <person name="McQuiston J.R."/>
        </authorList>
    </citation>
    <scope>NUCLEOTIDE SEQUENCE [LARGE SCALE GENOMIC DNA]</scope>
    <source>
        <strain evidence="5">H4753</strain>
    </source>
</reference>